<keyword evidence="1" id="KW-0472">Membrane</keyword>
<feature type="transmembrane region" description="Helical" evidence="1">
    <location>
        <begin position="252"/>
        <end position="271"/>
    </location>
</feature>
<keyword evidence="1" id="KW-0812">Transmembrane</keyword>
<keyword evidence="4" id="KW-1185">Reference proteome</keyword>
<reference evidence="3 4" key="1">
    <citation type="submission" date="2023-01" db="EMBL/GenBank/DDBJ databases">
        <title>Novel diversity within Roseofilum (Cyanobacteria; Desertifilaceae) from marine benthic mats with descriptions of four novel species.</title>
        <authorList>
            <person name="Wang Y."/>
            <person name="Berthold D.E."/>
            <person name="Hu J."/>
            <person name="Lefler F.W."/>
            <person name="Laughinghouse H.D. IV."/>
        </authorList>
    </citation>
    <scope>NUCLEOTIDE SEQUENCE [LARGE SCALE GENOMIC DNA]</scope>
    <source>
        <strain evidence="3 4">BLCC-M114</strain>
    </source>
</reference>
<dbReference type="Pfam" id="PF00535">
    <property type="entry name" value="Glycos_transf_2"/>
    <property type="match status" value="1"/>
</dbReference>
<dbReference type="InterPro" id="IPR050256">
    <property type="entry name" value="Glycosyltransferase_2"/>
</dbReference>
<gene>
    <name evidence="3" type="ORF">PMG25_06160</name>
</gene>
<proteinExistence type="predicted"/>
<evidence type="ECO:0000259" key="2">
    <source>
        <dbReference type="Pfam" id="PF00535"/>
    </source>
</evidence>
<dbReference type="InterPro" id="IPR029044">
    <property type="entry name" value="Nucleotide-diphossugar_trans"/>
</dbReference>
<protein>
    <submittedName>
        <fullName evidence="3">Glycosyltransferase family 2 protein</fullName>
    </submittedName>
</protein>
<evidence type="ECO:0000256" key="1">
    <source>
        <dbReference type="SAM" id="Phobius"/>
    </source>
</evidence>
<dbReference type="Gene3D" id="3.90.550.10">
    <property type="entry name" value="Spore Coat Polysaccharide Biosynthesis Protein SpsA, Chain A"/>
    <property type="match status" value="1"/>
</dbReference>
<sequence length="328" mass="36832">MSSKPLIAVIIPCYRVRQHIHSVLSEIGAAVDKIYLVDDCCPENTGEFVEKNSQDCRVQVLYHAQNQGVGGAVITGYQQALLDGATILIKLDGDGQMNPRFIPQLIAPLLAGEADYTKGNRFYHPEHLQGMPMIRVLGNAGLSFLTKLSSGYWELFDPTNGYTAIHHTVLELIPLRKLSKRFFFESDLLFRLNTVQAVVMDIPMASQYGEEESNLKIMKIFLPFLWGNCHNFIKRIFYNYYLRSFSIASLELLLGLPLLGFGFIFGAVAWLKSFTTGETATAGTVMLAALPIILGFQLVLSFINYDISITPRIPLQRKWGRAGFRKRT</sequence>
<dbReference type="EMBL" id="JAQOSO010000026">
    <property type="protein sequence ID" value="MDJ1173673.1"/>
    <property type="molecule type" value="Genomic_DNA"/>
</dbReference>
<dbReference type="PANTHER" id="PTHR48090:SF7">
    <property type="entry name" value="RFBJ PROTEIN"/>
    <property type="match status" value="1"/>
</dbReference>
<dbReference type="RefSeq" id="WP_283766024.1">
    <property type="nucleotide sequence ID" value="NZ_JAQOSO010000026.1"/>
</dbReference>
<dbReference type="SUPFAM" id="SSF53448">
    <property type="entry name" value="Nucleotide-diphospho-sugar transferases"/>
    <property type="match status" value="1"/>
</dbReference>
<accession>A0ABT7B3C1</accession>
<feature type="transmembrane region" description="Helical" evidence="1">
    <location>
        <begin position="283"/>
        <end position="303"/>
    </location>
</feature>
<keyword evidence="1" id="KW-1133">Transmembrane helix</keyword>
<evidence type="ECO:0000313" key="3">
    <source>
        <dbReference type="EMBL" id="MDJ1173673.1"/>
    </source>
</evidence>
<dbReference type="PANTHER" id="PTHR48090">
    <property type="entry name" value="UNDECAPRENYL-PHOSPHATE 4-DEOXY-4-FORMAMIDO-L-ARABINOSE TRANSFERASE-RELATED"/>
    <property type="match status" value="1"/>
</dbReference>
<comment type="caution">
    <text evidence="3">The sequence shown here is derived from an EMBL/GenBank/DDBJ whole genome shotgun (WGS) entry which is preliminary data.</text>
</comment>
<dbReference type="InterPro" id="IPR001173">
    <property type="entry name" value="Glyco_trans_2-like"/>
</dbReference>
<dbReference type="Proteomes" id="UP001235849">
    <property type="component" value="Unassembled WGS sequence"/>
</dbReference>
<evidence type="ECO:0000313" key="4">
    <source>
        <dbReference type="Proteomes" id="UP001235849"/>
    </source>
</evidence>
<feature type="domain" description="Glycosyltransferase 2-like" evidence="2">
    <location>
        <begin position="9"/>
        <end position="170"/>
    </location>
</feature>
<name>A0ABT7B3C1_9CYAN</name>
<organism evidence="3 4">
    <name type="scientific">Roseofilum capinflatum BLCC-M114</name>
    <dbReference type="NCBI Taxonomy" id="3022440"/>
    <lineage>
        <taxon>Bacteria</taxon>
        <taxon>Bacillati</taxon>
        <taxon>Cyanobacteriota</taxon>
        <taxon>Cyanophyceae</taxon>
        <taxon>Desertifilales</taxon>
        <taxon>Desertifilaceae</taxon>
        <taxon>Roseofilum</taxon>
        <taxon>Roseofilum capinflatum</taxon>
    </lineage>
</organism>
<dbReference type="CDD" id="cd04179">
    <property type="entry name" value="DPM_DPG-synthase_like"/>
    <property type="match status" value="1"/>
</dbReference>